<accession>A0A4R5MH97</accession>
<sequence length="249" mass="27805">MKVTRNIFSILALLCLNLGVFAQATVQKIKINGLLAEWPNLQNNKSTGTFYQFYNDQKNFYIALKLTEDTYIKKALAGGLTLSINTDGKKSIKDIYQITIAPVEDYRTTRQFTSTPVKIDSATQSHRKEAVTKIKELHLSGFTEIPDSIISIYNTYGIKIGAKADVKGNINYELCIPLEQLKLVANNKNEVAINLQFNPINFNNNRDRGNLARNGGGYGGGRNRNGGAGNIDMLLLTVANDFWEKYTLQ</sequence>
<feature type="chain" id="PRO_5020486699" description="DUF5117 domain-containing protein" evidence="1">
    <location>
        <begin position="25"/>
        <end position="249"/>
    </location>
</feature>
<dbReference type="RefSeq" id="WP_133263778.1">
    <property type="nucleotide sequence ID" value="NZ_SJCY01000016.1"/>
</dbReference>
<dbReference type="EMBL" id="SJCY01000016">
    <property type="protein sequence ID" value="TDG34907.1"/>
    <property type="molecule type" value="Genomic_DNA"/>
</dbReference>
<dbReference type="Gene3D" id="2.60.40.1190">
    <property type="match status" value="1"/>
</dbReference>
<protein>
    <recommendedName>
        <fullName evidence="4">DUF5117 domain-containing protein</fullName>
    </recommendedName>
</protein>
<gene>
    <name evidence="2" type="ORF">EZJ43_16250</name>
</gene>
<evidence type="ECO:0000313" key="3">
    <source>
        <dbReference type="Proteomes" id="UP000295668"/>
    </source>
</evidence>
<organism evidence="2 3">
    <name type="scientific">Pedobacter changchengzhani</name>
    <dbReference type="NCBI Taxonomy" id="2529274"/>
    <lineage>
        <taxon>Bacteria</taxon>
        <taxon>Pseudomonadati</taxon>
        <taxon>Bacteroidota</taxon>
        <taxon>Sphingobacteriia</taxon>
        <taxon>Sphingobacteriales</taxon>
        <taxon>Sphingobacteriaceae</taxon>
        <taxon>Pedobacter</taxon>
    </lineage>
</organism>
<name>A0A4R5MH97_9SPHI</name>
<dbReference type="SUPFAM" id="SSF49344">
    <property type="entry name" value="CBD9-like"/>
    <property type="match status" value="1"/>
</dbReference>
<reference evidence="2 3" key="1">
    <citation type="submission" date="2019-02" db="EMBL/GenBank/DDBJ databases">
        <title>Pedobacter sp. nov., a novel speices isolated from soil of pinguins habitat in Antarcitica.</title>
        <authorList>
            <person name="He R.-H."/>
        </authorList>
    </citation>
    <scope>NUCLEOTIDE SEQUENCE [LARGE SCALE GENOMIC DNA]</scope>
    <source>
        <strain evidence="2 3">E01020</strain>
    </source>
</reference>
<dbReference type="OrthoDB" id="1523672at2"/>
<evidence type="ECO:0000256" key="1">
    <source>
        <dbReference type="SAM" id="SignalP"/>
    </source>
</evidence>
<evidence type="ECO:0008006" key="4">
    <source>
        <dbReference type="Google" id="ProtNLM"/>
    </source>
</evidence>
<evidence type="ECO:0000313" key="2">
    <source>
        <dbReference type="EMBL" id="TDG34907.1"/>
    </source>
</evidence>
<keyword evidence="1" id="KW-0732">Signal</keyword>
<dbReference type="AlphaFoldDB" id="A0A4R5MH97"/>
<comment type="caution">
    <text evidence="2">The sequence shown here is derived from an EMBL/GenBank/DDBJ whole genome shotgun (WGS) entry which is preliminary data.</text>
</comment>
<dbReference type="Proteomes" id="UP000295668">
    <property type="component" value="Unassembled WGS sequence"/>
</dbReference>
<keyword evidence="3" id="KW-1185">Reference proteome</keyword>
<proteinExistence type="predicted"/>
<feature type="signal peptide" evidence="1">
    <location>
        <begin position="1"/>
        <end position="24"/>
    </location>
</feature>